<feature type="domain" description="Double jelly roll-like" evidence="1">
    <location>
        <begin position="70"/>
        <end position="178"/>
    </location>
</feature>
<dbReference type="Proteomes" id="UP000475862">
    <property type="component" value="Unassembled WGS sequence"/>
</dbReference>
<proteinExistence type="predicted"/>
<keyword evidence="3" id="KW-1185">Reference proteome</keyword>
<name>A0A6G0TBZ7_APHGL</name>
<gene>
    <name evidence="2" type="ORF">AGLY_011459</name>
</gene>
<dbReference type="PANTHER" id="PTHR36159:SF1">
    <property type="entry name" value="RETROVIRUS-RELATED POL POLYPROTEIN FROM TRANSPOSON 412-LIKE PROTEIN"/>
    <property type="match status" value="1"/>
</dbReference>
<dbReference type="OrthoDB" id="6602770at2759"/>
<dbReference type="Pfam" id="PF21738">
    <property type="entry name" value="DJR-like_dom"/>
    <property type="match status" value="2"/>
</dbReference>
<evidence type="ECO:0000259" key="1">
    <source>
        <dbReference type="Pfam" id="PF21738"/>
    </source>
</evidence>
<dbReference type="InterPro" id="IPR049512">
    <property type="entry name" value="DJR-like_dom"/>
</dbReference>
<evidence type="ECO:0000313" key="2">
    <source>
        <dbReference type="EMBL" id="KAE9529997.1"/>
    </source>
</evidence>
<evidence type="ECO:0000313" key="3">
    <source>
        <dbReference type="Proteomes" id="UP000475862"/>
    </source>
</evidence>
<comment type="caution">
    <text evidence="2">The sequence shown here is derived from an EMBL/GenBank/DDBJ whole genome shotgun (WGS) entry which is preliminary data.</text>
</comment>
<protein>
    <recommendedName>
        <fullName evidence="1">Double jelly roll-like domain-containing protein</fullName>
    </recommendedName>
</protein>
<dbReference type="AlphaFoldDB" id="A0A6G0TBZ7"/>
<dbReference type="PANTHER" id="PTHR36159">
    <property type="entry name" value="PROTEIN CBG23766"/>
    <property type="match status" value="1"/>
</dbReference>
<sequence length="490" mass="56005">MPESDILGISSPFETDSKITKIEYHSYTPYTTSFNNNDEIRISIQQTDVYPYLNESFIYLEGQVSDAGKVKLTNNGFSYLFEQIRLEINGIEVDSTRVLGITSSLKGYLSGTPDNYNCYENAGWIFKNSSNPANSNGEFSACIPLKYWLGLFEDFKKILVNSRLELILTRSHSDLNALNVITSGKRLKILKLIEKEKSLFIPFRSFETFEYPELGTSKKVVWNLKTASKLEKPRFIIIGLQKERKNSLEKDCSVFDHCNITDVKVFLNAIAYPYDNLNLDFAKNNFTLLYDMYTSFQESYYEKSIRNPILSPSTFLTHAPIIVIDTSKQNDSATASSVDVQLEIEASESLSGVTAYCLLIHDRIVEYVPFTREQDYKTIMDRIDINSPKKKNPCGKFIGTGQKQIIINLYKDEVNQQLENPESPRLNYRQMVLKISKASGIGQRTIQTTLAEYKNKGTVSSPNKKKIRPTIIEKVDDFDKNAIRQKIHSF</sequence>
<accession>A0A6G0TBZ7</accession>
<dbReference type="EMBL" id="VYZN01000043">
    <property type="protein sequence ID" value="KAE9529997.1"/>
    <property type="molecule type" value="Genomic_DNA"/>
</dbReference>
<feature type="domain" description="Double jelly roll-like" evidence="1">
    <location>
        <begin position="185"/>
        <end position="365"/>
    </location>
</feature>
<organism evidence="2 3">
    <name type="scientific">Aphis glycines</name>
    <name type="common">Soybean aphid</name>
    <dbReference type="NCBI Taxonomy" id="307491"/>
    <lineage>
        <taxon>Eukaryota</taxon>
        <taxon>Metazoa</taxon>
        <taxon>Ecdysozoa</taxon>
        <taxon>Arthropoda</taxon>
        <taxon>Hexapoda</taxon>
        <taxon>Insecta</taxon>
        <taxon>Pterygota</taxon>
        <taxon>Neoptera</taxon>
        <taxon>Paraneoptera</taxon>
        <taxon>Hemiptera</taxon>
        <taxon>Sternorrhyncha</taxon>
        <taxon>Aphidomorpha</taxon>
        <taxon>Aphidoidea</taxon>
        <taxon>Aphididae</taxon>
        <taxon>Aphidini</taxon>
        <taxon>Aphis</taxon>
        <taxon>Aphis</taxon>
    </lineage>
</organism>
<reference evidence="2 3" key="1">
    <citation type="submission" date="2019-08" db="EMBL/GenBank/DDBJ databases">
        <title>The genome of the soybean aphid Biotype 1, its phylome, world population structure and adaptation to the North American continent.</title>
        <authorList>
            <person name="Giordano R."/>
            <person name="Donthu R.K."/>
            <person name="Hernandez A.G."/>
            <person name="Wright C.L."/>
            <person name="Zimin A.V."/>
        </authorList>
    </citation>
    <scope>NUCLEOTIDE SEQUENCE [LARGE SCALE GENOMIC DNA]</scope>
    <source>
        <tissue evidence="2">Whole aphids</tissue>
    </source>
</reference>